<evidence type="ECO:0000256" key="6">
    <source>
        <dbReference type="SAM" id="Phobius"/>
    </source>
</evidence>
<sequence>MVSHIGQMDPAIGRIMPVLNSPLLSVHVSVIMMSYALLTLTFVCAIMGLCMPSQTEKLQVLSRVFLYPAIVTLGIFIGAIWANVSWGAYWSWDPKETWALITFMIYAVVLHTQSLPTFSCPRAYHLYVSIAFLCILMTFFGVNYVLGGMHSYA</sequence>
<dbReference type="InterPro" id="IPR045062">
    <property type="entry name" value="Cyt_c_biogenesis_CcsA/CcmC"/>
</dbReference>
<keyword evidence="5 6" id="KW-0472">Membrane</keyword>
<accession>A0ABS3M508</accession>
<organism evidence="8 9">
    <name type="scientific">Prevotella illustrans</name>
    <dbReference type="NCBI Taxonomy" id="2800387"/>
    <lineage>
        <taxon>Bacteria</taxon>
        <taxon>Pseudomonadati</taxon>
        <taxon>Bacteroidota</taxon>
        <taxon>Bacteroidia</taxon>
        <taxon>Bacteroidales</taxon>
        <taxon>Prevotellaceae</taxon>
        <taxon>Prevotella</taxon>
    </lineage>
</organism>
<dbReference type="InterPro" id="IPR002541">
    <property type="entry name" value="Cyt_c_assembly"/>
</dbReference>
<evidence type="ECO:0000313" key="9">
    <source>
        <dbReference type="Proteomes" id="UP000664265"/>
    </source>
</evidence>
<gene>
    <name evidence="8" type="primary">ccsA</name>
    <name evidence="8" type="ORF">JHU38_05235</name>
</gene>
<proteinExistence type="predicted"/>
<evidence type="ECO:0000256" key="4">
    <source>
        <dbReference type="ARBA" id="ARBA00022989"/>
    </source>
</evidence>
<feature type="transmembrane region" description="Helical" evidence="6">
    <location>
        <begin position="96"/>
        <end position="112"/>
    </location>
</feature>
<dbReference type="Pfam" id="PF01578">
    <property type="entry name" value="Cytochrom_C_asm"/>
    <property type="match status" value="1"/>
</dbReference>
<name>A0ABS3M508_9BACT</name>
<evidence type="ECO:0000256" key="2">
    <source>
        <dbReference type="ARBA" id="ARBA00022692"/>
    </source>
</evidence>
<reference evidence="8 9" key="1">
    <citation type="submission" date="2021-01" db="EMBL/GenBank/DDBJ databases">
        <title>Prevotella A2931 sp. nov.</title>
        <authorList>
            <person name="Buhl M."/>
            <person name="Oberhettinger P."/>
        </authorList>
    </citation>
    <scope>NUCLEOTIDE SEQUENCE [LARGE SCALE GENOMIC DNA]</scope>
    <source>
        <strain evidence="8 9">A2931</strain>
    </source>
</reference>
<feature type="transmembrane region" description="Helical" evidence="6">
    <location>
        <begin position="124"/>
        <end position="146"/>
    </location>
</feature>
<comment type="subcellular location">
    <subcellularLocation>
        <location evidence="1">Membrane</location>
        <topology evidence="1">Multi-pass membrane protein</topology>
    </subcellularLocation>
</comment>
<keyword evidence="2 6" id="KW-0812">Transmembrane</keyword>
<comment type="caution">
    <text evidence="8">The sequence shown here is derived from an EMBL/GenBank/DDBJ whole genome shotgun (WGS) entry which is preliminary data.</text>
</comment>
<feature type="transmembrane region" description="Helical" evidence="6">
    <location>
        <begin position="26"/>
        <end position="52"/>
    </location>
</feature>
<evidence type="ECO:0000256" key="1">
    <source>
        <dbReference type="ARBA" id="ARBA00004141"/>
    </source>
</evidence>
<dbReference type="Proteomes" id="UP000664265">
    <property type="component" value="Unassembled WGS sequence"/>
</dbReference>
<keyword evidence="3" id="KW-0201">Cytochrome c-type biogenesis</keyword>
<evidence type="ECO:0000259" key="7">
    <source>
        <dbReference type="Pfam" id="PF01578"/>
    </source>
</evidence>
<dbReference type="PANTHER" id="PTHR30071">
    <property type="entry name" value="HEME EXPORTER PROTEIN C"/>
    <property type="match status" value="1"/>
</dbReference>
<evidence type="ECO:0000313" key="8">
    <source>
        <dbReference type="EMBL" id="MBO1363181.1"/>
    </source>
</evidence>
<feature type="transmembrane region" description="Helical" evidence="6">
    <location>
        <begin position="64"/>
        <end position="84"/>
    </location>
</feature>
<protein>
    <submittedName>
        <fullName evidence="8">Cytochrome c biogenesis protein CcsA</fullName>
    </submittedName>
</protein>
<keyword evidence="9" id="KW-1185">Reference proteome</keyword>
<dbReference type="PANTHER" id="PTHR30071:SF1">
    <property type="entry name" value="CYTOCHROME B_B6 PROTEIN-RELATED"/>
    <property type="match status" value="1"/>
</dbReference>
<feature type="domain" description="Cytochrome c assembly protein" evidence="7">
    <location>
        <begin position="7"/>
        <end position="150"/>
    </location>
</feature>
<evidence type="ECO:0000256" key="5">
    <source>
        <dbReference type="ARBA" id="ARBA00023136"/>
    </source>
</evidence>
<keyword evidence="4 6" id="KW-1133">Transmembrane helix</keyword>
<dbReference type="EMBL" id="JAERMS010000011">
    <property type="protein sequence ID" value="MBO1363181.1"/>
    <property type="molecule type" value="Genomic_DNA"/>
</dbReference>
<evidence type="ECO:0000256" key="3">
    <source>
        <dbReference type="ARBA" id="ARBA00022748"/>
    </source>
</evidence>